<dbReference type="SUPFAM" id="SSF52540">
    <property type="entry name" value="P-loop containing nucleoside triphosphate hydrolases"/>
    <property type="match status" value="1"/>
</dbReference>
<proteinExistence type="predicted"/>
<feature type="region of interest" description="Disordered" evidence="2">
    <location>
        <begin position="1"/>
        <end position="96"/>
    </location>
</feature>
<evidence type="ECO:0000256" key="2">
    <source>
        <dbReference type="SAM" id="MobiDB-lite"/>
    </source>
</evidence>
<keyword evidence="1" id="KW-0677">Repeat</keyword>
<feature type="compositionally biased region" description="Low complexity" evidence="2">
    <location>
        <begin position="41"/>
        <end position="50"/>
    </location>
</feature>
<sequence length="1215" mass="124893">MGSGISCKREIAVTASSPKVKPNERPPAALQPKTENDKSSDAATANTSSNPMKEFGRSGHTSGGPDPGFLQRGESGPGYGRTKSESGRATTDTGGTAAAAGASAAAVAKGDASMSRKAPNVPSNNAIGGAYTFDGAVAEDVAAGPSTSAATLTSTADGGSVASATVASTVTASEISTTRSPLGRLPHIGGLAVSLAFLIDFAERHVAPSQPTWAVVDQLIKPHTLQDTIRYVDLPHVYQHTLPPGRSDYYFVSHAWGRPFWEMVGLCAHYLRGAVAADSYVWCDIFIINQHPGQQQADDLQQLRLAVRDAAAVLVCTDAAGAPFERIWCLFEMWTALTVVATPGGKDGRDNGDGSGGCEEDVVPMAHGPHGGGDGGCGTVRSRSQRLVVLTTGLSAAQRAKLYSQIDAATSKATVLSDKERILADIAASPGGITAFNAAMRCALLLRPLNYEGELATALTEAAPAQRGSIVVTHGSIPAAASKVPPISRTAQQQNWDFASLESWLALPPGHRHHRALALLGPPGTGKSSASAAAMKRLMGPASGARVAVPVVAHFCRARNLQALDPLAAMRTMAYQLSLLFPERLQSYYAFELSPSSKSDRRSGEGGEAGGSSNFALQVIAGMGAAEGAGGGGGSGSGGGHDPVAAAFEALLLRPLELMWRSYEDVVQAASAGGTTADGVGKVVDNMELGGGAEMEVLSARAAAAAATAAAAPPQLVILLDAVDEGDSGAVGGAHENAMLLLLQEHFPRLPSFVRIIVTARPLPQIRALLIHKFDPWMITPDDLRPPPSACAAALAARLARRPRLAAALQQGRPNASASVAASATTAAANDDVIVGGGGGGGSSLKAVAESLWRACKGWMLFLRLAEDILEATATAAAAAAMPTPVRTQAHQLEMSNLPGVLGVVLNEFEVAAAAATAAPLYSLYVKTVVAPAVSAAGCGGGGSKGVGGLPEVSSWGPTAGQLAFLLETLGAAREPLYLSQLQDLGLPAISSRDGIAIAAASSASLGLGCLVTVRGHKLHGLHRSLFEWLSAGGADEMQRLLERSSGGGAAAPGCDSGSGSSGLRRGHVALAAMTLRDVVAARSSQAAAASGSGGARGPRGPDLYSLQHAVAHVLEAAASMTSDGDEEGALNLLRTLFLDFYYWRCVYQEGSAASVVLAALLRHEAIFSRCKPQTMSPTQRAGCSRTTFRCCDSPRPSCNPLWRSHPPRPFVSPP</sequence>
<evidence type="ECO:0000259" key="3">
    <source>
        <dbReference type="SMART" id="SM00382"/>
    </source>
</evidence>
<dbReference type="AlphaFoldDB" id="A0A8J4GBU9"/>
<evidence type="ECO:0000313" key="5">
    <source>
        <dbReference type="Proteomes" id="UP000722791"/>
    </source>
</evidence>
<dbReference type="Proteomes" id="UP000722791">
    <property type="component" value="Unassembled WGS sequence"/>
</dbReference>
<evidence type="ECO:0000313" key="4">
    <source>
        <dbReference type="EMBL" id="GIM03995.1"/>
    </source>
</evidence>
<dbReference type="SMART" id="SM00382">
    <property type="entry name" value="AAA"/>
    <property type="match status" value="1"/>
</dbReference>
<accession>A0A8J4GBU9</accession>
<comment type="caution">
    <text evidence="4">The sequence shown here is derived from an EMBL/GenBank/DDBJ whole genome shotgun (WGS) entry which is preliminary data.</text>
</comment>
<protein>
    <recommendedName>
        <fullName evidence="3">AAA+ ATPase domain-containing protein</fullName>
    </recommendedName>
</protein>
<name>A0A8J4GBU9_9CHLO</name>
<dbReference type="EMBL" id="BNCQ01000015">
    <property type="protein sequence ID" value="GIM03995.1"/>
    <property type="molecule type" value="Genomic_DNA"/>
</dbReference>
<organism evidence="4 5">
    <name type="scientific">Volvox reticuliferus</name>
    <dbReference type="NCBI Taxonomy" id="1737510"/>
    <lineage>
        <taxon>Eukaryota</taxon>
        <taxon>Viridiplantae</taxon>
        <taxon>Chlorophyta</taxon>
        <taxon>core chlorophytes</taxon>
        <taxon>Chlorophyceae</taxon>
        <taxon>CS clade</taxon>
        <taxon>Chlamydomonadales</taxon>
        <taxon>Volvocaceae</taxon>
        <taxon>Volvox</taxon>
    </lineage>
</organism>
<reference evidence="4" key="1">
    <citation type="journal article" date="2021" name="Proc. Natl. Acad. Sci. U.S.A.">
        <title>Three genomes in the algal genus Volvox reveal the fate of a haploid sex-determining region after a transition to homothallism.</title>
        <authorList>
            <person name="Yamamoto K."/>
            <person name="Hamaji T."/>
            <person name="Kawai-Toyooka H."/>
            <person name="Matsuzaki R."/>
            <person name="Takahashi F."/>
            <person name="Nishimura Y."/>
            <person name="Kawachi M."/>
            <person name="Noguchi H."/>
            <person name="Minakuchi Y."/>
            <person name="Umen J.G."/>
            <person name="Toyoda A."/>
            <person name="Nozaki H."/>
        </authorList>
    </citation>
    <scope>NUCLEOTIDE SEQUENCE</scope>
    <source>
        <strain evidence="4">NIES-3785</strain>
    </source>
</reference>
<gene>
    <name evidence="4" type="ORF">Vretimale_8642</name>
</gene>
<dbReference type="InterPro" id="IPR056884">
    <property type="entry name" value="NPHP3-like_N"/>
</dbReference>
<dbReference type="InterPro" id="IPR003593">
    <property type="entry name" value="AAA+_ATPase"/>
</dbReference>
<feature type="domain" description="AAA+ ATPase" evidence="3">
    <location>
        <begin position="513"/>
        <end position="784"/>
    </location>
</feature>
<dbReference type="InterPro" id="IPR027417">
    <property type="entry name" value="P-loop_NTPase"/>
</dbReference>
<evidence type="ECO:0000256" key="1">
    <source>
        <dbReference type="ARBA" id="ARBA00022737"/>
    </source>
</evidence>
<dbReference type="Pfam" id="PF24883">
    <property type="entry name" value="NPHP3_N"/>
    <property type="match status" value="1"/>
</dbReference>